<dbReference type="CDD" id="cd22249">
    <property type="entry name" value="UDM1_RNF168_RNF169-like"/>
    <property type="match status" value="1"/>
</dbReference>
<dbReference type="STRING" id="296587.C1DYK4"/>
<dbReference type="eggNOG" id="ENOG502S9N0">
    <property type="taxonomic scope" value="Eukaryota"/>
</dbReference>
<reference evidence="3 4" key="1">
    <citation type="journal article" date="2009" name="Science">
        <title>Green evolution and dynamic adaptations revealed by genomes of the marine picoeukaryotes Micromonas.</title>
        <authorList>
            <person name="Worden A.Z."/>
            <person name="Lee J.H."/>
            <person name="Mock T."/>
            <person name="Rouze P."/>
            <person name="Simmons M.P."/>
            <person name="Aerts A.L."/>
            <person name="Allen A.E."/>
            <person name="Cuvelier M.L."/>
            <person name="Derelle E."/>
            <person name="Everett M.V."/>
            <person name="Foulon E."/>
            <person name="Grimwood J."/>
            <person name="Gundlach H."/>
            <person name="Henrissat B."/>
            <person name="Napoli C."/>
            <person name="McDonald S.M."/>
            <person name="Parker M.S."/>
            <person name="Rombauts S."/>
            <person name="Salamov A."/>
            <person name="Von Dassow P."/>
            <person name="Badger J.H."/>
            <person name="Coutinho P.M."/>
            <person name="Demir E."/>
            <person name="Dubchak I."/>
            <person name="Gentemann C."/>
            <person name="Eikrem W."/>
            <person name="Gready J.E."/>
            <person name="John U."/>
            <person name="Lanier W."/>
            <person name="Lindquist E.A."/>
            <person name="Lucas S."/>
            <person name="Mayer K.F."/>
            <person name="Moreau H."/>
            <person name="Not F."/>
            <person name="Otillar R."/>
            <person name="Panaud O."/>
            <person name="Pangilinan J."/>
            <person name="Paulsen I."/>
            <person name="Piegu B."/>
            <person name="Poliakov A."/>
            <person name="Robbens S."/>
            <person name="Schmutz J."/>
            <person name="Toulza E."/>
            <person name="Wyss T."/>
            <person name="Zelensky A."/>
            <person name="Zhou K."/>
            <person name="Armbrust E.V."/>
            <person name="Bhattacharya D."/>
            <person name="Goodenough U.W."/>
            <person name="Van de Peer Y."/>
            <person name="Grigoriev I.V."/>
        </authorList>
    </citation>
    <scope>NUCLEOTIDE SEQUENCE [LARGE SCALE GENOMIC DNA]</scope>
    <source>
        <strain evidence="4">RCC299 / NOUM17</strain>
    </source>
</reference>
<gene>
    <name evidence="3" type="ORF">MICPUN_55909</name>
</gene>
<evidence type="ECO:0000313" key="3">
    <source>
        <dbReference type="EMBL" id="ACO60959.1"/>
    </source>
</evidence>
<accession>C1DYK4</accession>
<feature type="region of interest" description="Disordered" evidence="2">
    <location>
        <begin position="831"/>
        <end position="1053"/>
    </location>
</feature>
<keyword evidence="4" id="KW-1185">Reference proteome</keyword>
<feature type="compositionally biased region" description="Basic and acidic residues" evidence="2">
    <location>
        <begin position="1332"/>
        <end position="1415"/>
    </location>
</feature>
<organism evidence="3 4">
    <name type="scientific">Micromonas commoda (strain RCC299 / NOUM17 / CCMP2709)</name>
    <name type="common">Picoplanktonic green alga</name>
    <dbReference type="NCBI Taxonomy" id="296587"/>
    <lineage>
        <taxon>Eukaryota</taxon>
        <taxon>Viridiplantae</taxon>
        <taxon>Chlorophyta</taxon>
        <taxon>Mamiellophyceae</taxon>
        <taxon>Mamiellales</taxon>
        <taxon>Mamiellaceae</taxon>
        <taxon>Micromonas</taxon>
    </lineage>
</organism>
<keyword evidence="1" id="KW-0175">Coiled coil</keyword>
<evidence type="ECO:0000313" key="4">
    <source>
        <dbReference type="Proteomes" id="UP000002009"/>
    </source>
</evidence>
<dbReference type="Proteomes" id="UP000002009">
    <property type="component" value="Chromosome 2"/>
</dbReference>
<dbReference type="InParanoid" id="C1DYK4"/>
<feature type="compositionally biased region" description="Basic and acidic residues" evidence="2">
    <location>
        <begin position="212"/>
        <end position="225"/>
    </location>
</feature>
<evidence type="ECO:0000256" key="1">
    <source>
        <dbReference type="ARBA" id="ARBA00023054"/>
    </source>
</evidence>
<feature type="region of interest" description="Disordered" evidence="2">
    <location>
        <begin position="183"/>
        <end position="245"/>
    </location>
</feature>
<sequence>MQVHPDVFRWLGVLGMMEGGKLTPPASKRTGKVAIPDDLADQFENGQGFGELISKLGAMRGMPPAPIDTFKEGVSPVVRLYNWNLLAPVFKPFGITLDQTTRTLVVAGDLDAVANVLEKFYERTVGELPPIMPKVVAAMTAKRSNTPDVFNGVIDNGGSMLDDPAPITSRITAATKNISVSRPGLRVTDPAGRSLIDLNDDPLWTNSPTKMPGEKGPPEKPLRGADDEDDPFGFLQDPDSPKTPLELLGRSIEASFGLGKGEGEVLLSSQPGTFMEWMKGQARPPRVKGPNAAATHWLDGIRSHSKTLALLMTGPPEKPEEPSEGYVASVFDAIGAGLYNKNAGVVSSAVKALKSVARHLPRESPILRYAHNWLASTGGPSVAVVKILCGLGGDKIGGNIRVGDAKAAADAARMAAVDAGNGFETSRDNLDQRGGAQFALGYNASDASGDADWSRRAAEASAMAEMIDRFCAQESRHLHKFLLDDLRAAANARDNPKIYMDALNVLMPAMLARGAKPREAMVKEGTPGSMLLSALQCAEGPEDLREVSLTLLTTLWSAFPDEIEIKGEECRQVINCLKKAARAPDPGTQIHSLACMFQLLHSFITASNAFSPVVYKTIVFMLIEHMRNDPVRDFISAELKLALDNHANIPVGILVDPVVKQCSPGGQHPGLKRVDFQLMAAMAEHARLEARPALHLLQLCLQTAMDHVKGQDPAEERAIALKAATRLAARLRGEDAAEEVIERCAGGALARIAASAEDATGDPAFGEMQRCAGEALMTCARCMAQVGGSGVGALKSMIANSATTFASHNGTTHPDIEASLDVLRMAGDIGSGSDVDSPSLHSTLNARRTLPPGSPSGMAYDRPPARGRPPVEQLVDYDPPGVGGGGAFSPPPAPLAELYAESPSDFIDPPRPPARKQSAFEVKPKSMVKSSGYGAVRKVDPRSDVTRKQRDSDGSLRSPEAERPRPAAAAKPPVRSPNAFMRPTNASIHQRSGVIPAMSEMSLDDEFSSPPAHESRFSRPPGPSFGKPRFAQASSVSGRSTSSAALALQREKREAEIRQIALKREMRLEKEAIAKEREQLEKEKRDAGLRRRRQEWAKKAELNGRGSNFLNLSDRNRDQSGLAPKQDTGVNDRMIRTGPPPEALAAMLSPEEQEAKVAELNGLLAEDSHANLPFGYKKVKGADGSLRAELTDEAKAAAKLELSLEKVRAKASLSPRRVHGIYPPKELVASPPKRRDVTPRKPRDPNEKTFLQKKKEEEKARKEAEEREARARAKSKMEKQKAHAEALKAELEQKKKAKEAADASAAAELRAKKEKKAAALKAKEAAAAAEKAATKAKIEAFEKKRKAEKEERERLEKERKKKELEDARAQREKERLEIKAKKEMIAAEKAKREAERKAKVRAEREAAMKKAKGPEPEPEPEPPAAPEPPIKGKKGKK</sequence>
<protein>
    <submittedName>
        <fullName evidence="3">Uncharacterized protein</fullName>
    </submittedName>
</protein>
<dbReference type="PANTHER" id="PTHR23160">
    <property type="entry name" value="SYNAPTONEMAL COMPLEX PROTEIN-RELATED"/>
    <property type="match status" value="1"/>
</dbReference>
<feature type="region of interest" description="Disordered" evidence="2">
    <location>
        <begin position="1210"/>
        <end position="1437"/>
    </location>
</feature>
<feature type="compositionally biased region" description="Basic and acidic residues" evidence="2">
    <location>
        <begin position="937"/>
        <end position="965"/>
    </location>
</feature>
<name>C1DYK4_MICCC</name>
<dbReference type="OrthoDB" id="305343at2759"/>
<feature type="compositionally biased region" description="Basic and acidic residues" evidence="2">
    <location>
        <begin position="1233"/>
        <end position="1247"/>
    </location>
</feature>
<dbReference type="GeneID" id="8240896"/>
<feature type="compositionally biased region" description="Low complexity" evidence="2">
    <location>
        <begin position="966"/>
        <end position="977"/>
    </location>
</feature>
<feature type="compositionally biased region" description="Basic and acidic residues" evidence="2">
    <location>
        <begin position="1253"/>
        <end position="1301"/>
    </location>
</feature>
<dbReference type="RefSeq" id="XP_002499701.1">
    <property type="nucleotide sequence ID" value="XM_002499655.1"/>
</dbReference>
<proteinExistence type="predicted"/>
<dbReference type="InterPro" id="IPR016024">
    <property type="entry name" value="ARM-type_fold"/>
</dbReference>
<dbReference type="SUPFAM" id="SSF48371">
    <property type="entry name" value="ARM repeat"/>
    <property type="match status" value="1"/>
</dbReference>
<dbReference type="PANTHER" id="PTHR23160:SF19">
    <property type="entry name" value="MYOSIN HEAVY CHAIN-RELATED PROTEIN"/>
    <property type="match status" value="1"/>
</dbReference>
<evidence type="ECO:0000256" key="2">
    <source>
        <dbReference type="SAM" id="MobiDB-lite"/>
    </source>
</evidence>
<feature type="region of interest" description="Disordered" evidence="2">
    <location>
        <begin position="1095"/>
        <end position="1142"/>
    </location>
</feature>
<feature type="compositionally biased region" description="Polar residues" evidence="2">
    <location>
        <begin position="834"/>
        <end position="846"/>
    </location>
</feature>
<dbReference type="EMBL" id="CP001323">
    <property type="protein sequence ID" value="ACO60959.1"/>
    <property type="molecule type" value="Genomic_DNA"/>
</dbReference>
<feature type="compositionally biased region" description="Low complexity" evidence="2">
    <location>
        <begin position="1031"/>
        <end position="1045"/>
    </location>
</feature>
<dbReference type="OMA" id="YKTIVFM"/>
<dbReference type="KEGG" id="mis:MICPUN_55909"/>